<keyword evidence="3" id="KW-1185">Reference proteome</keyword>
<accession>A0ABP5YUX8</accession>
<evidence type="ECO:0000313" key="3">
    <source>
        <dbReference type="Proteomes" id="UP001501777"/>
    </source>
</evidence>
<evidence type="ECO:0000256" key="1">
    <source>
        <dbReference type="SAM" id="MobiDB-lite"/>
    </source>
</evidence>
<name>A0ABP5YUX8_STRLO</name>
<organism evidence="2 3">
    <name type="scientific">Streptomyces longisporus</name>
    <dbReference type="NCBI Taxonomy" id="1948"/>
    <lineage>
        <taxon>Bacteria</taxon>
        <taxon>Bacillati</taxon>
        <taxon>Actinomycetota</taxon>
        <taxon>Actinomycetes</taxon>
        <taxon>Kitasatosporales</taxon>
        <taxon>Streptomycetaceae</taxon>
        <taxon>Streptomyces</taxon>
    </lineage>
</organism>
<proteinExistence type="predicted"/>
<comment type="caution">
    <text evidence="2">The sequence shown here is derived from an EMBL/GenBank/DDBJ whole genome shotgun (WGS) entry which is preliminary data.</text>
</comment>
<dbReference type="Proteomes" id="UP001501777">
    <property type="component" value="Unassembled WGS sequence"/>
</dbReference>
<reference evidence="3" key="1">
    <citation type="journal article" date="2019" name="Int. J. Syst. Evol. Microbiol.">
        <title>The Global Catalogue of Microorganisms (GCM) 10K type strain sequencing project: providing services to taxonomists for standard genome sequencing and annotation.</title>
        <authorList>
            <consortium name="The Broad Institute Genomics Platform"/>
            <consortium name="The Broad Institute Genome Sequencing Center for Infectious Disease"/>
            <person name="Wu L."/>
            <person name="Ma J."/>
        </authorList>
    </citation>
    <scope>NUCLEOTIDE SEQUENCE [LARGE SCALE GENOMIC DNA]</scope>
    <source>
        <strain evidence="3">JCM 4395</strain>
    </source>
</reference>
<evidence type="ECO:0000313" key="2">
    <source>
        <dbReference type="EMBL" id="GAA2484991.1"/>
    </source>
</evidence>
<sequence length="87" mass="9350">MARAGSKNSPRPADRAAGGARHCDTPTRSRPHPDFGSSECGWVVEGQTGADYEAVEGFWPVLQTLESVADEGFESLQGDEGTSWIRL</sequence>
<gene>
    <name evidence="2" type="ORF">GCM10010276_23520</name>
</gene>
<feature type="region of interest" description="Disordered" evidence="1">
    <location>
        <begin position="1"/>
        <end position="40"/>
    </location>
</feature>
<protein>
    <submittedName>
        <fullName evidence="2">Uncharacterized protein</fullName>
    </submittedName>
</protein>
<dbReference type="EMBL" id="BAAASG010000006">
    <property type="protein sequence ID" value="GAA2484991.1"/>
    <property type="molecule type" value="Genomic_DNA"/>
</dbReference>
<feature type="compositionally biased region" description="Basic and acidic residues" evidence="1">
    <location>
        <begin position="21"/>
        <end position="33"/>
    </location>
</feature>